<evidence type="ECO:0000256" key="1">
    <source>
        <dbReference type="ARBA" id="ARBA00001946"/>
    </source>
</evidence>
<keyword evidence="5" id="KW-1185">Reference proteome</keyword>
<dbReference type="GO" id="GO:0019693">
    <property type="term" value="P:ribose phosphate metabolic process"/>
    <property type="evidence" value="ECO:0007669"/>
    <property type="project" value="TreeGrafter"/>
</dbReference>
<keyword evidence="2 4" id="KW-0378">Hydrolase</keyword>
<comment type="cofactor">
    <cofactor evidence="1">
        <name>Mg(2+)</name>
        <dbReference type="ChEBI" id="CHEBI:18420"/>
    </cofactor>
</comment>
<dbReference type="PANTHER" id="PTHR11839:SF18">
    <property type="entry name" value="NUDIX HYDROLASE DOMAIN-CONTAINING PROTEIN"/>
    <property type="match status" value="1"/>
</dbReference>
<dbReference type="Pfam" id="PF00293">
    <property type="entry name" value="NUDIX"/>
    <property type="match status" value="1"/>
</dbReference>
<feature type="domain" description="Nudix hydrolase" evidence="3">
    <location>
        <begin position="39"/>
        <end position="176"/>
    </location>
</feature>
<dbReference type="GO" id="GO:0016787">
    <property type="term" value="F:hydrolase activity"/>
    <property type="evidence" value="ECO:0007669"/>
    <property type="project" value="UniProtKB-KW"/>
</dbReference>
<name>D3Q527_STANL</name>
<protein>
    <submittedName>
        <fullName evidence="4">NUDIX hydrolase</fullName>
    </submittedName>
</protein>
<dbReference type="GO" id="GO:0005829">
    <property type="term" value="C:cytosol"/>
    <property type="evidence" value="ECO:0007669"/>
    <property type="project" value="TreeGrafter"/>
</dbReference>
<proteinExistence type="predicted"/>
<dbReference type="Proteomes" id="UP000000844">
    <property type="component" value="Chromosome"/>
</dbReference>
<dbReference type="GO" id="GO:0006753">
    <property type="term" value="P:nucleoside phosphate metabolic process"/>
    <property type="evidence" value="ECO:0007669"/>
    <property type="project" value="TreeGrafter"/>
</dbReference>
<dbReference type="SUPFAM" id="SSF55811">
    <property type="entry name" value="Nudix"/>
    <property type="match status" value="1"/>
</dbReference>
<dbReference type="CDD" id="cd24158">
    <property type="entry name" value="NUDIX_ADPRase_Rv1700"/>
    <property type="match status" value="1"/>
</dbReference>
<dbReference type="KEGG" id="sna:Snas_4431"/>
<dbReference type="Gene3D" id="3.90.79.10">
    <property type="entry name" value="Nucleoside Triphosphate Pyrophosphohydrolase"/>
    <property type="match status" value="1"/>
</dbReference>
<dbReference type="STRING" id="446470.Snas_4431"/>
<gene>
    <name evidence="4" type="ordered locus">Snas_4431</name>
</gene>
<dbReference type="InterPro" id="IPR000086">
    <property type="entry name" value="NUDIX_hydrolase_dom"/>
</dbReference>
<evidence type="ECO:0000313" key="5">
    <source>
        <dbReference type="Proteomes" id="UP000000844"/>
    </source>
</evidence>
<dbReference type="HOGENOM" id="CLU_062658_5_0_11"/>
<dbReference type="InterPro" id="IPR015797">
    <property type="entry name" value="NUDIX_hydrolase-like_dom_sf"/>
</dbReference>
<organism evidence="4 5">
    <name type="scientific">Stackebrandtia nassauensis (strain DSM 44728 / CIP 108903 / NRRL B-16338 / NBRC 102104 / LLR-40K-21)</name>
    <dbReference type="NCBI Taxonomy" id="446470"/>
    <lineage>
        <taxon>Bacteria</taxon>
        <taxon>Bacillati</taxon>
        <taxon>Actinomycetota</taxon>
        <taxon>Actinomycetes</taxon>
        <taxon>Glycomycetales</taxon>
        <taxon>Glycomycetaceae</taxon>
        <taxon>Stackebrandtia</taxon>
    </lineage>
</organism>
<sequence>MNHVFEVRDSQTVWSGFRFGMVRDEVAMPGGGTAERVYLDHPGAVVVAALDAQDRIALIHQYRHPVRQRLWELPAGLRDVEGEDPAEAAARELAEEADTRAARISHLFTFHPTPGCSNERIEIFLARDLSPVPDAERHVRTDEEADLSLRWWDLDEAVAAIFDGQITNGCTIAGLLAVSQLRARTHSL</sequence>
<evidence type="ECO:0000313" key="4">
    <source>
        <dbReference type="EMBL" id="ADD44076.1"/>
    </source>
</evidence>
<dbReference type="PANTHER" id="PTHR11839">
    <property type="entry name" value="UDP/ADP-SUGAR PYROPHOSPHATASE"/>
    <property type="match status" value="1"/>
</dbReference>
<dbReference type="eggNOG" id="COG0494">
    <property type="taxonomic scope" value="Bacteria"/>
</dbReference>
<dbReference type="EMBL" id="CP001778">
    <property type="protein sequence ID" value="ADD44076.1"/>
    <property type="molecule type" value="Genomic_DNA"/>
</dbReference>
<dbReference type="PROSITE" id="PS51462">
    <property type="entry name" value="NUDIX"/>
    <property type="match status" value="1"/>
</dbReference>
<evidence type="ECO:0000259" key="3">
    <source>
        <dbReference type="PROSITE" id="PS51462"/>
    </source>
</evidence>
<reference evidence="4 5" key="1">
    <citation type="journal article" date="2009" name="Stand. Genomic Sci.">
        <title>Complete genome sequence of Stackebrandtia nassauensis type strain (LLR-40K-21).</title>
        <authorList>
            <person name="Munk C."/>
            <person name="Lapidus A."/>
            <person name="Copeland A."/>
            <person name="Jando M."/>
            <person name="Mayilraj S."/>
            <person name="Glavina Del Rio T."/>
            <person name="Nolan M."/>
            <person name="Chen F."/>
            <person name="Lucas S."/>
            <person name="Tice H."/>
            <person name="Cheng J.F."/>
            <person name="Han C."/>
            <person name="Detter J.C."/>
            <person name="Bruce D."/>
            <person name="Goodwin L."/>
            <person name="Chain P."/>
            <person name="Pitluck S."/>
            <person name="Goker M."/>
            <person name="Ovchinikova G."/>
            <person name="Pati A."/>
            <person name="Ivanova N."/>
            <person name="Mavromatis K."/>
            <person name="Chen A."/>
            <person name="Palaniappan K."/>
            <person name="Land M."/>
            <person name="Hauser L."/>
            <person name="Chang Y.J."/>
            <person name="Jeffries C.D."/>
            <person name="Bristow J."/>
            <person name="Eisen J.A."/>
            <person name="Markowitz V."/>
            <person name="Hugenholtz P."/>
            <person name="Kyrpides N.C."/>
            <person name="Klenk H.P."/>
        </authorList>
    </citation>
    <scope>NUCLEOTIDE SEQUENCE [LARGE SCALE GENOMIC DNA]</scope>
    <source>
        <strain evidence="5">DSM 44728 / CIP 108903 / NRRL B-16338 / NBRC 102104 / LLR-40K-21</strain>
    </source>
</reference>
<accession>D3Q527</accession>
<dbReference type="AlphaFoldDB" id="D3Q527"/>
<evidence type="ECO:0000256" key="2">
    <source>
        <dbReference type="ARBA" id="ARBA00022801"/>
    </source>
</evidence>